<keyword evidence="3" id="KW-1185">Reference proteome</keyword>
<feature type="compositionally biased region" description="Acidic residues" evidence="1">
    <location>
        <begin position="120"/>
        <end position="139"/>
    </location>
</feature>
<dbReference type="Proteomes" id="UP000271241">
    <property type="component" value="Unassembled WGS sequence"/>
</dbReference>
<organism evidence="2 3">
    <name type="scientific">Thamnocephalis sphaerospora</name>
    <dbReference type="NCBI Taxonomy" id="78915"/>
    <lineage>
        <taxon>Eukaryota</taxon>
        <taxon>Fungi</taxon>
        <taxon>Fungi incertae sedis</taxon>
        <taxon>Zoopagomycota</taxon>
        <taxon>Zoopagomycotina</taxon>
        <taxon>Zoopagomycetes</taxon>
        <taxon>Zoopagales</taxon>
        <taxon>Sigmoideomycetaceae</taxon>
        <taxon>Thamnocephalis</taxon>
    </lineage>
</organism>
<reference evidence="3" key="1">
    <citation type="journal article" date="2018" name="Nat. Microbiol.">
        <title>Leveraging single-cell genomics to expand the fungal tree of life.</title>
        <authorList>
            <person name="Ahrendt S.R."/>
            <person name="Quandt C.A."/>
            <person name="Ciobanu D."/>
            <person name="Clum A."/>
            <person name="Salamov A."/>
            <person name="Andreopoulos B."/>
            <person name="Cheng J.F."/>
            <person name="Woyke T."/>
            <person name="Pelin A."/>
            <person name="Henrissat B."/>
            <person name="Reynolds N.K."/>
            <person name="Benny G.L."/>
            <person name="Smith M.E."/>
            <person name="James T.Y."/>
            <person name="Grigoriev I.V."/>
        </authorList>
    </citation>
    <scope>NUCLEOTIDE SEQUENCE [LARGE SCALE GENOMIC DNA]</scope>
    <source>
        <strain evidence="3">RSA 1356</strain>
    </source>
</reference>
<evidence type="ECO:0000313" key="2">
    <source>
        <dbReference type="EMBL" id="RKP09605.1"/>
    </source>
</evidence>
<gene>
    <name evidence="2" type="ORF">THASP1DRAFT_28612</name>
</gene>
<evidence type="ECO:0000313" key="3">
    <source>
        <dbReference type="Proteomes" id="UP000271241"/>
    </source>
</evidence>
<proteinExistence type="predicted"/>
<name>A0A4P9XTT7_9FUNG</name>
<dbReference type="EMBL" id="KZ992501">
    <property type="protein sequence ID" value="RKP09605.1"/>
    <property type="molecule type" value="Genomic_DNA"/>
</dbReference>
<evidence type="ECO:0000256" key="1">
    <source>
        <dbReference type="SAM" id="MobiDB-lite"/>
    </source>
</evidence>
<protein>
    <submittedName>
        <fullName evidence="2">Uncharacterized protein</fullName>
    </submittedName>
</protein>
<accession>A0A4P9XTT7</accession>
<sequence length="150" mass="16369">MASASGHFSSANVHDDVMNQKLVATLEQIATYLAEIHHTIMEQVGIVGVIEAAQEAGEETPSHQTQRALGTWDEGLADARARIAAQRMHQADTLLRSFARHTSYISGWASLLSASQGPEIIDDDDDDEEEEEEDQEEGDGGNMHVKDVLV</sequence>
<dbReference type="AlphaFoldDB" id="A0A4P9XTT7"/>
<feature type="region of interest" description="Disordered" evidence="1">
    <location>
        <begin position="115"/>
        <end position="150"/>
    </location>
</feature>